<feature type="transmembrane region" description="Helical" evidence="13">
    <location>
        <begin position="95"/>
        <end position="113"/>
    </location>
</feature>
<evidence type="ECO:0000256" key="2">
    <source>
        <dbReference type="ARBA" id="ARBA00004651"/>
    </source>
</evidence>
<comment type="caution">
    <text evidence="14">The sequence shown here is derived from an EMBL/GenBank/DDBJ whole genome shotgun (WGS) entry which is preliminary data.</text>
</comment>
<dbReference type="CDD" id="cd13144">
    <property type="entry name" value="MATE_like_4"/>
    <property type="match status" value="1"/>
</dbReference>
<proteinExistence type="inferred from homology"/>
<feature type="transmembrane region" description="Helical" evidence="13">
    <location>
        <begin position="162"/>
        <end position="183"/>
    </location>
</feature>
<dbReference type="GO" id="GO:0015297">
    <property type="term" value="F:antiporter activity"/>
    <property type="evidence" value="ECO:0007669"/>
    <property type="project" value="UniProtKB-KW"/>
</dbReference>
<keyword evidence="6" id="KW-0050">Antiport</keyword>
<evidence type="ECO:0000256" key="5">
    <source>
        <dbReference type="ARBA" id="ARBA00022448"/>
    </source>
</evidence>
<evidence type="ECO:0000256" key="7">
    <source>
        <dbReference type="ARBA" id="ARBA00022475"/>
    </source>
</evidence>
<reference evidence="14 15" key="1">
    <citation type="submission" date="2019-08" db="EMBL/GenBank/DDBJ databases">
        <title>In-depth cultivation of the pig gut microbiome towards novel bacterial diversity and tailored functional studies.</title>
        <authorList>
            <person name="Wylensek D."/>
            <person name="Hitch T.C.A."/>
            <person name="Clavel T."/>
        </authorList>
    </citation>
    <scope>NUCLEOTIDE SEQUENCE [LARGE SCALE GENOMIC DNA]</scope>
    <source>
        <strain evidence="14 15">LKV-178-WT-2G</strain>
    </source>
</reference>
<protein>
    <recommendedName>
        <fullName evidence="4">Probable multidrug resistance protein NorM</fullName>
    </recommendedName>
    <alternativeName>
        <fullName evidence="12">Multidrug-efflux transporter</fullName>
    </alternativeName>
</protein>
<comment type="subcellular location">
    <subcellularLocation>
        <location evidence="2">Cell membrane</location>
        <topology evidence="2">Multi-pass membrane protein</topology>
    </subcellularLocation>
</comment>
<evidence type="ECO:0000256" key="8">
    <source>
        <dbReference type="ARBA" id="ARBA00022692"/>
    </source>
</evidence>
<feature type="transmembrane region" description="Helical" evidence="13">
    <location>
        <begin position="133"/>
        <end position="150"/>
    </location>
</feature>
<dbReference type="EMBL" id="VUMM01000021">
    <property type="protein sequence ID" value="MSS02131.1"/>
    <property type="molecule type" value="Genomic_DNA"/>
</dbReference>
<dbReference type="PANTHER" id="PTHR43298:SF2">
    <property type="entry name" value="FMN_FAD EXPORTER YEEO-RELATED"/>
    <property type="match status" value="1"/>
</dbReference>
<feature type="transmembrane region" description="Helical" evidence="13">
    <location>
        <begin position="354"/>
        <end position="377"/>
    </location>
</feature>
<sequence>MNNKMATMEMKKLILSMAFPIMISMLVQALYNIVDSIFIAHISQNALTAVSLAFPIQTIMIAFACGTAVGVNTLISRYLGEKKEKEAIQIASHGILLSLLNGLIFALFGIFGVKWFLSSYTSDPEIILLGQSYLRNCLLFSFSIFIQITYERIMQATGHSVYNMVMQGMGAIINIILDPILIFGLQMGVTGAAIATVTGQIIAMTIGIWITKYKIKEIEFTMKNFSLSFSMIKNIYEIGIPAILMQSLLSIMNLFMNSILVSFNVLAVSVFGIYFKISQFVYMPVNGINNAIIPVVSFNYGAKNKERIHQALKFSLFLSIVLMSMGTLLFQFFPDSLLFLFDANEELLKIGIPALRTISIGFIFSGISIIFCSILQATNKQNLSLLISLMRQIILLIPLVYVLMHTFGLETGWMAFPLSEGICMILCIVLYKKKGSAL</sequence>
<feature type="transmembrane region" description="Helical" evidence="13">
    <location>
        <begin position="254"/>
        <end position="275"/>
    </location>
</feature>
<evidence type="ECO:0000256" key="1">
    <source>
        <dbReference type="ARBA" id="ARBA00003408"/>
    </source>
</evidence>
<keyword evidence="9 13" id="KW-1133">Transmembrane helix</keyword>
<evidence type="ECO:0000256" key="6">
    <source>
        <dbReference type="ARBA" id="ARBA00022449"/>
    </source>
</evidence>
<dbReference type="PIRSF" id="PIRSF006603">
    <property type="entry name" value="DinF"/>
    <property type="match status" value="1"/>
</dbReference>
<name>A0A7X2N492_9FIRM</name>
<comment type="similarity">
    <text evidence="3">Belongs to the multi antimicrobial extrusion (MATE) (TC 2.A.66.1) family.</text>
</comment>
<dbReference type="NCBIfam" id="TIGR00797">
    <property type="entry name" value="matE"/>
    <property type="match status" value="1"/>
</dbReference>
<dbReference type="InterPro" id="IPR002528">
    <property type="entry name" value="MATE_fam"/>
</dbReference>
<evidence type="ECO:0000256" key="4">
    <source>
        <dbReference type="ARBA" id="ARBA00020268"/>
    </source>
</evidence>
<keyword evidence="11 13" id="KW-0472">Membrane</keyword>
<keyword evidence="5" id="KW-0813">Transport</keyword>
<evidence type="ECO:0000256" key="12">
    <source>
        <dbReference type="ARBA" id="ARBA00031636"/>
    </source>
</evidence>
<evidence type="ECO:0000256" key="3">
    <source>
        <dbReference type="ARBA" id="ARBA00010199"/>
    </source>
</evidence>
<dbReference type="Proteomes" id="UP000470082">
    <property type="component" value="Unassembled WGS sequence"/>
</dbReference>
<evidence type="ECO:0000256" key="9">
    <source>
        <dbReference type="ARBA" id="ARBA00022989"/>
    </source>
</evidence>
<keyword evidence="8 13" id="KW-0812">Transmembrane</keyword>
<evidence type="ECO:0000313" key="14">
    <source>
        <dbReference type="EMBL" id="MSS02131.1"/>
    </source>
</evidence>
<dbReference type="Pfam" id="PF01554">
    <property type="entry name" value="MatE"/>
    <property type="match status" value="2"/>
</dbReference>
<evidence type="ECO:0000256" key="10">
    <source>
        <dbReference type="ARBA" id="ARBA00023065"/>
    </source>
</evidence>
<dbReference type="InterPro" id="IPR048279">
    <property type="entry name" value="MdtK-like"/>
</dbReference>
<dbReference type="PANTHER" id="PTHR43298">
    <property type="entry name" value="MULTIDRUG RESISTANCE PROTEIN NORM-RELATED"/>
    <property type="match status" value="1"/>
</dbReference>
<feature type="transmembrane region" description="Helical" evidence="13">
    <location>
        <begin position="281"/>
        <end position="302"/>
    </location>
</feature>
<dbReference type="GO" id="GO:0006811">
    <property type="term" value="P:monoatomic ion transport"/>
    <property type="evidence" value="ECO:0007669"/>
    <property type="project" value="UniProtKB-KW"/>
</dbReference>
<evidence type="ECO:0000256" key="11">
    <source>
        <dbReference type="ARBA" id="ARBA00023136"/>
    </source>
</evidence>
<organism evidence="14 15">
    <name type="scientific">Floccifex porci</name>
    <dbReference type="NCBI Taxonomy" id="2606629"/>
    <lineage>
        <taxon>Bacteria</taxon>
        <taxon>Bacillati</taxon>
        <taxon>Bacillota</taxon>
        <taxon>Erysipelotrichia</taxon>
        <taxon>Erysipelotrichales</taxon>
        <taxon>Erysipelotrichaceae</taxon>
        <taxon>Floccifex</taxon>
    </lineage>
</organism>
<keyword evidence="15" id="KW-1185">Reference proteome</keyword>
<keyword evidence="10" id="KW-0406">Ion transport</keyword>
<dbReference type="InterPro" id="IPR050222">
    <property type="entry name" value="MATE_MdtK"/>
</dbReference>
<evidence type="ECO:0000256" key="13">
    <source>
        <dbReference type="SAM" id="Phobius"/>
    </source>
</evidence>
<accession>A0A7X2N492</accession>
<feature type="transmembrane region" description="Helical" evidence="13">
    <location>
        <begin position="53"/>
        <end position="75"/>
    </location>
</feature>
<feature type="transmembrane region" description="Helical" evidence="13">
    <location>
        <begin position="189"/>
        <end position="210"/>
    </location>
</feature>
<feature type="transmembrane region" description="Helical" evidence="13">
    <location>
        <begin position="314"/>
        <end position="334"/>
    </location>
</feature>
<dbReference type="AlphaFoldDB" id="A0A7X2N492"/>
<evidence type="ECO:0000313" key="15">
    <source>
        <dbReference type="Proteomes" id="UP000470082"/>
    </source>
</evidence>
<keyword evidence="7" id="KW-1003">Cell membrane</keyword>
<gene>
    <name evidence="14" type="ORF">FYJ50_08530</name>
</gene>
<dbReference type="GO" id="GO:0005886">
    <property type="term" value="C:plasma membrane"/>
    <property type="evidence" value="ECO:0007669"/>
    <property type="project" value="UniProtKB-SubCell"/>
</dbReference>
<feature type="transmembrane region" description="Helical" evidence="13">
    <location>
        <begin position="389"/>
        <end position="407"/>
    </location>
</feature>
<dbReference type="GO" id="GO:0042910">
    <property type="term" value="F:xenobiotic transmembrane transporter activity"/>
    <property type="evidence" value="ECO:0007669"/>
    <property type="project" value="InterPro"/>
</dbReference>
<comment type="function">
    <text evidence="1">Multidrug efflux pump.</text>
</comment>
<feature type="transmembrane region" description="Helical" evidence="13">
    <location>
        <begin position="413"/>
        <end position="431"/>
    </location>
</feature>
<dbReference type="RefSeq" id="WP_154461059.1">
    <property type="nucleotide sequence ID" value="NZ_VUMM01000021.1"/>
</dbReference>